<evidence type="ECO:0000256" key="5">
    <source>
        <dbReference type="ARBA" id="ARBA00023136"/>
    </source>
</evidence>
<evidence type="ECO:0000256" key="4">
    <source>
        <dbReference type="ARBA" id="ARBA00022989"/>
    </source>
</evidence>
<comment type="caution">
    <text evidence="6">The sequence shown here is derived from an EMBL/GenBank/DDBJ whole genome shotgun (WGS) entry which is preliminary data.</text>
</comment>
<dbReference type="InterPro" id="IPR024512">
    <property type="entry name" value="Ser_palmitoyltrfase_ssu-like"/>
</dbReference>
<proteinExistence type="predicted"/>
<sequence length="85" mass="9749">MSSKSLQSISSHVKRIIYQYELITAAYVMEPWEKVIFRRGHVFDCLLITNEVAHALVQVLILLLVSCMISKPKSLQCNCIKQVQL</sequence>
<organism evidence="6 7">
    <name type="scientific">Hesseltinella vesiculosa</name>
    <dbReference type="NCBI Taxonomy" id="101127"/>
    <lineage>
        <taxon>Eukaryota</taxon>
        <taxon>Fungi</taxon>
        <taxon>Fungi incertae sedis</taxon>
        <taxon>Mucoromycota</taxon>
        <taxon>Mucoromycotina</taxon>
        <taxon>Mucoromycetes</taxon>
        <taxon>Mucorales</taxon>
        <taxon>Cunninghamellaceae</taxon>
        <taxon>Hesseltinella</taxon>
    </lineage>
</organism>
<name>A0A1X2GC94_9FUNG</name>
<keyword evidence="3" id="KW-0256">Endoplasmic reticulum</keyword>
<reference evidence="6 7" key="1">
    <citation type="submission" date="2016-07" db="EMBL/GenBank/DDBJ databases">
        <title>Pervasive Adenine N6-methylation of Active Genes in Fungi.</title>
        <authorList>
            <consortium name="DOE Joint Genome Institute"/>
            <person name="Mondo S.J."/>
            <person name="Dannebaum R.O."/>
            <person name="Kuo R.C."/>
            <person name="Labutti K."/>
            <person name="Haridas S."/>
            <person name="Kuo A."/>
            <person name="Salamov A."/>
            <person name="Ahrendt S.R."/>
            <person name="Lipzen A."/>
            <person name="Sullivan W."/>
            <person name="Andreopoulos W.B."/>
            <person name="Clum A."/>
            <person name="Lindquist E."/>
            <person name="Daum C."/>
            <person name="Ramamoorthy G.K."/>
            <person name="Gryganskyi A."/>
            <person name="Culley D."/>
            <person name="Magnuson J.K."/>
            <person name="James T.Y."/>
            <person name="O'Malley M.A."/>
            <person name="Stajich J.E."/>
            <person name="Spatafora J.W."/>
            <person name="Visel A."/>
            <person name="Grigoriev I.V."/>
        </authorList>
    </citation>
    <scope>NUCLEOTIDE SEQUENCE [LARGE SCALE GENOMIC DNA]</scope>
    <source>
        <strain evidence="6 7">NRRL 3301</strain>
    </source>
</reference>
<dbReference type="AlphaFoldDB" id="A0A1X2GC94"/>
<evidence type="ECO:0000256" key="1">
    <source>
        <dbReference type="ARBA" id="ARBA00004477"/>
    </source>
</evidence>
<dbReference type="GO" id="GO:0005789">
    <property type="term" value="C:endoplasmic reticulum membrane"/>
    <property type="evidence" value="ECO:0007669"/>
    <property type="project" value="UniProtKB-SubCell"/>
</dbReference>
<dbReference type="OrthoDB" id="202672at2759"/>
<accession>A0A1X2GC94</accession>
<comment type="subcellular location">
    <subcellularLocation>
        <location evidence="1">Endoplasmic reticulum membrane</location>
        <topology evidence="1">Multi-pass membrane protein</topology>
    </subcellularLocation>
</comment>
<dbReference type="EMBL" id="MCGT01000023">
    <property type="protein sequence ID" value="ORX50482.1"/>
    <property type="molecule type" value="Genomic_DNA"/>
</dbReference>
<protein>
    <submittedName>
        <fullName evidence="6">Uncharacterized protein</fullName>
    </submittedName>
</protein>
<evidence type="ECO:0000256" key="2">
    <source>
        <dbReference type="ARBA" id="ARBA00022692"/>
    </source>
</evidence>
<keyword evidence="7" id="KW-1185">Reference proteome</keyword>
<evidence type="ECO:0000313" key="6">
    <source>
        <dbReference type="EMBL" id="ORX50482.1"/>
    </source>
</evidence>
<evidence type="ECO:0000313" key="7">
    <source>
        <dbReference type="Proteomes" id="UP000242146"/>
    </source>
</evidence>
<dbReference type="Pfam" id="PF11779">
    <property type="entry name" value="SPT_ssu-like"/>
    <property type="match status" value="1"/>
</dbReference>
<evidence type="ECO:0000256" key="3">
    <source>
        <dbReference type="ARBA" id="ARBA00022824"/>
    </source>
</evidence>
<keyword evidence="2" id="KW-0812">Transmembrane</keyword>
<keyword evidence="5" id="KW-0472">Membrane</keyword>
<dbReference type="Proteomes" id="UP000242146">
    <property type="component" value="Unassembled WGS sequence"/>
</dbReference>
<keyword evidence="4" id="KW-1133">Transmembrane helix</keyword>
<gene>
    <name evidence="6" type="ORF">DM01DRAFT_1337662</name>
</gene>